<dbReference type="SUPFAM" id="SSF55785">
    <property type="entry name" value="PYP-like sensor domain (PAS domain)"/>
    <property type="match status" value="2"/>
</dbReference>
<keyword evidence="2" id="KW-0418">Kinase</keyword>
<keyword evidence="3" id="KW-0902">Two-component regulatory system</keyword>
<dbReference type="InterPro" id="IPR035965">
    <property type="entry name" value="PAS-like_dom_sf"/>
</dbReference>
<evidence type="ECO:0000259" key="5">
    <source>
        <dbReference type="PROSITE" id="PS50109"/>
    </source>
</evidence>
<dbReference type="PANTHER" id="PTHR24421:SF59">
    <property type="entry name" value="OXYGEN SENSOR HISTIDINE KINASE NREB"/>
    <property type="match status" value="1"/>
</dbReference>
<dbReference type="RefSeq" id="WP_091191560.1">
    <property type="nucleotide sequence ID" value="NZ_FOVE01000004.1"/>
</dbReference>
<dbReference type="OrthoDB" id="9797605at2"/>
<keyword evidence="4" id="KW-0472">Membrane</keyword>
<dbReference type="InterPro" id="IPR000014">
    <property type="entry name" value="PAS"/>
</dbReference>
<dbReference type="PANTHER" id="PTHR24421">
    <property type="entry name" value="NITRATE/NITRITE SENSOR PROTEIN NARX-RELATED"/>
    <property type="match status" value="1"/>
</dbReference>
<dbReference type="GO" id="GO:0046983">
    <property type="term" value="F:protein dimerization activity"/>
    <property type="evidence" value="ECO:0007669"/>
    <property type="project" value="InterPro"/>
</dbReference>
<evidence type="ECO:0000259" key="7">
    <source>
        <dbReference type="PROSITE" id="PS50113"/>
    </source>
</evidence>
<dbReference type="InterPro" id="IPR050482">
    <property type="entry name" value="Sensor_HK_TwoCompSys"/>
</dbReference>
<dbReference type="Pfam" id="PF13426">
    <property type="entry name" value="PAS_9"/>
    <property type="match status" value="1"/>
</dbReference>
<dbReference type="STRING" id="83765.SAMN05660284_00748"/>
<dbReference type="Pfam" id="PF07730">
    <property type="entry name" value="HisKA_3"/>
    <property type="match status" value="1"/>
</dbReference>
<sequence length="818" mass="92364">MRKPVDLKSGILAFSFVLPDMTMVGRSRTIGVRCLVALHLLLCMLGARAEVSWTPPQKQWLASHPEISVGMVLAPPYVQVDSKGGYQGLSLDYLNLLQQDLGVTLKPVVVASEEELERLGLARKIDMALGVEQFPVRLRYWLFSESYLKVANKLVMRSGKNRVESPEALSREVLAVPQNAQVARFLERNYPELKQVPTANAVVSLQKLATDEVQVAVLDRAQALYWLQQPQHATLQVGGDAGFQSLLRVASRDDWPELNEILDQALADLPRDRVMEIEARWIRTDQREWWEHPFFWGALACLSLAIALLFAVMAMKNRRLSDQTQLQLRQLESELLARQKLSMALSHTQFSVDHSPIGILRLHWDGRIQYANQAICADLGLELPVLMTRRFQEIDPAFTDANAEWLAYWNGLRRQHFRNYECELRRNDGSLFPVEVHACHQAYEENEYLVLFMTDISERNRIRRALEESEARFRELANHVPGMVFQLRQPEGAATAELAYLSEAGAALCGYPADYIRSNPAHLQSIVHPMEVAAFRESLTVAIAEGTGWNWAGRIVTDRSEVKWVDLKASLRVEADGTRIWDGMAWDITANKRIEQSLGESRLLLRELAAHHEAVREREKASIAREVHDELGQVLTAMKIETSVCEMALGEGQPALAQRLAGLKKLIDRTLQISRNVVTALRPPALDLGLLPALEWLTQRLQERLELQCVLEIDPDVQDIDEARGVILFRIVQEALTNVARHARANWVLIRIRHEDSGLSLLVEDNGCGFDTESISRTFGLVGIRERVWMLRGTLEIDSAPGAGTRIIVKIPHAGESQ</sequence>
<evidence type="ECO:0000313" key="9">
    <source>
        <dbReference type="Proteomes" id="UP000242869"/>
    </source>
</evidence>
<dbReference type="InterPro" id="IPR036890">
    <property type="entry name" value="HATPase_C_sf"/>
</dbReference>
<dbReference type="Proteomes" id="UP000242869">
    <property type="component" value="Unassembled WGS sequence"/>
</dbReference>
<dbReference type="PROSITE" id="PS50112">
    <property type="entry name" value="PAS"/>
    <property type="match status" value="1"/>
</dbReference>
<dbReference type="SUPFAM" id="SSF53850">
    <property type="entry name" value="Periplasmic binding protein-like II"/>
    <property type="match status" value="1"/>
</dbReference>
<keyword evidence="4" id="KW-0812">Transmembrane</keyword>
<dbReference type="InterPro" id="IPR005467">
    <property type="entry name" value="His_kinase_dom"/>
</dbReference>
<dbReference type="Pfam" id="PF08447">
    <property type="entry name" value="PAS_3"/>
    <property type="match status" value="1"/>
</dbReference>
<dbReference type="SMART" id="SM00062">
    <property type="entry name" value="PBPb"/>
    <property type="match status" value="1"/>
</dbReference>
<protein>
    <submittedName>
        <fullName evidence="8">PAS domain S-box-containing protein</fullName>
    </submittedName>
</protein>
<dbReference type="InterPro" id="IPR003594">
    <property type="entry name" value="HATPase_dom"/>
</dbReference>
<dbReference type="PROSITE" id="PS50109">
    <property type="entry name" value="HIS_KIN"/>
    <property type="match status" value="1"/>
</dbReference>
<evidence type="ECO:0000256" key="2">
    <source>
        <dbReference type="ARBA" id="ARBA00022777"/>
    </source>
</evidence>
<dbReference type="SMART" id="SM00387">
    <property type="entry name" value="HATPase_c"/>
    <property type="match status" value="1"/>
</dbReference>
<accession>A0A1I4WUK6</accession>
<dbReference type="EMBL" id="FOVE01000004">
    <property type="protein sequence ID" value="SFN17494.1"/>
    <property type="molecule type" value="Genomic_DNA"/>
</dbReference>
<feature type="domain" description="Histidine kinase" evidence="5">
    <location>
        <begin position="622"/>
        <end position="815"/>
    </location>
</feature>
<dbReference type="Gene3D" id="3.30.565.10">
    <property type="entry name" value="Histidine kinase-like ATPase, C-terminal domain"/>
    <property type="match status" value="1"/>
</dbReference>
<dbReference type="InterPro" id="IPR013655">
    <property type="entry name" value="PAS_fold_3"/>
</dbReference>
<dbReference type="GO" id="GO:0016020">
    <property type="term" value="C:membrane"/>
    <property type="evidence" value="ECO:0007669"/>
    <property type="project" value="InterPro"/>
</dbReference>
<dbReference type="Gene3D" id="1.20.5.1930">
    <property type="match status" value="1"/>
</dbReference>
<dbReference type="CDD" id="cd00130">
    <property type="entry name" value="PAS"/>
    <property type="match status" value="1"/>
</dbReference>
<proteinExistence type="predicted"/>
<evidence type="ECO:0000256" key="3">
    <source>
        <dbReference type="ARBA" id="ARBA00023012"/>
    </source>
</evidence>
<dbReference type="GO" id="GO:0000155">
    <property type="term" value="F:phosphorelay sensor kinase activity"/>
    <property type="evidence" value="ECO:0007669"/>
    <property type="project" value="InterPro"/>
</dbReference>
<dbReference type="PROSITE" id="PS50113">
    <property type="entry name" value="PAC"/>
    <property type="match status" value="1"/>
</dbReference>
<dbReference type="NCBIfam" id="TIGR00229">
    <property type="entry name" value="sensory_box"/>
    <property type="match status" value="1"/>
</dbReference>
<dbReference type="InterPro" id="IPR011712">
    <property type="entry name" value="Sig_transdc_His_kin_sub3_dim/P"/>
</dbReference>
<evidence type="ECO:0000256" key="4">
    <source>
        <dbReference type="SAM" id="Phobius"/>
    </source>
</evidence>
<evidence type="ECO:0000259" key="6">
    <source>
        <dbReference type="PROSITE" id="PS50112"/>
    </source>
</evidence>
<name>A0A1I4WUK6_9NEIS</name>
<reference evidence="9" key="1">
    <citation type="submission" date="2016-10" db="EMBL/GenBank/DDBJ databases">
        <authorList>
            <person name="Varghese N."/>
            <person name="Submissions S."/>
        </authorList>
    </citation>
    <scope>NUCLEOTIDE SEQUENCE [LARGE SCALE GENOMIC DNA]</scope>
    <source>
        <strain evidence="9">DSM 6150</strain>
    </source>
</reference>
<dbReference type="AlphaFoldDB" id="A0A1I4WUK6"/>
<feature type="transmembrane region" description="Helical" evidence="4">
    <location>
        <begin position="294"/>
        <end position="315"/>
    </location>
</feature>
<keyword evidence="4" id="KW-1133">Transmembrane helix</keyword>
<keyword evidence="9" id="KW-1185">Reference proteome</keyword>
<dbReference type="SMART" id="SM00086">
    <property type="entry name" value="PAC"/>
    <property type="match status" value="2"/>
</dbReference>
<feature type="domain" description="PAS" evidence="6">
    <location>
        <begin position="469"/>
        <end position="546"/>
    </location>
</feature>
<dbReference type="Gene3D" id="3.40.190.10">
    <property type="entry name" value="Periplasmic binding protein-like II"/>
    <property type="match status" value="2"/>
</dbReference>
<dbReference type="InterPro" id="IPR000700">
    <property type="entry name" value="PAS-assoc_C"/>
</dbReference>
<dbReference type="Pfam" id="PF02518">
    <property type="entry name" value="HATPase_c"/>
    <property type="match status" value="1"/>
</dbReference>
<dbReference type="Gene3D" id="3.30.450.20">
    <property type="entry name" value="PAS domain"/>
    <property type="match status" value="2"/>
</dbReference>
<evidence type="ECO:0000256" key="1">
    <source>
        <dbReference type="ARBA" id="ARBA00022679"/>
    </source>
</evidence>
<keyword evidence="1" id="KW-0808">Transferase</keyword>
<gene>
    <name evidence="8" type="ORF">SAMN05660284_00748</name>
</gene>
<dbReference type="InterPro" id="IPR001638">
    <property type="entry name" value="Solute-binding_3/MltF_N"/>
</dbReference>
<dbReference type="CDD" id="cd01007">
    <property type="entry name" value="PBP2_BvgS_HisK_like"/>
    <property type="match status" value="1"/>
</dbReference>
<dbReference type="Pfam" id="PF00497">
    <property type="entry name" value="SBP_bac_3"/>
    <property type="match status" value="1"/>
</dbReference>
<dbReference type="CDD" id="cd16917">
    <property type="entry name" value="HATPase_UhpB-NarQ-NarX-like"/>
    <property type="match status" value="1"/>
</dbReference>
<organism evidence="8 9">
    <name type="scientific">Formivibrio citricus</name>
    <dbReference type="NCBI Taxonomy" id="83765"/>
    <lineage>
        <taxon>Bacteria</taxon>
        <taxon>Pseudomonadati</taxon>
        <taxon>Pseudomonadota</taxon>
        <taxon>Betaproteobacteria</taxon>
        <taxon>Neisseriales</taxon>
        <taxon>Chitinibacteraceae</taxon>
        <taxon>Formivibrio</taxon>
    </lineage>
</organism>
<dbReference type="SUPFAM" id="SSF55874">
    <property type="entry name" value="ATPase domain of HSP90 chaperone/DNA topoisomerase II/histidine kinase"/>
    <property type="match status" value="1"/>
</dbReference>
<feature type="domain" description="PAC" evidence="7">
    <location>
        <begin position="418"/>
        <end position="468"/>
    </location>
</feature>
<evidence type="ECO:0000313" key="8">
    <source>
        <dbReference type="EMBL" id="SFN17494.1"/>
    </source>
</evidence>
<dbReference type="InterPro" id="IPR001610">
    <property type="entry name" value="PAC"/>
</dbReference>